<dbReference type="InterPro" id="IPR031730">
    <property type="entry name" value="Carbam_trans_C"/>
</dbReference>
<dbReference type="AlphaFoldDB" id="A0A1H7QE09"/>
<comment type="similarity">
    <text evidence="1">Belongs to the NodU/CmcH family.</text>
</comment>
<dbReference type="SUPFAM" id="SSF53067">
    <property type="entry name" value="Actin-like ATPase domain"/>
    <property type="match status" value="1"/>
</dbReference>
<dbReference type="RefSeq" id="WP_091408855.1">
    <property type="nucleotide sequence ID" value="NZ_FOAB01000004.1"/>
</dbReference>
<evidence type="ECO:0000259" key="3">
    <source>
        <dbReference type="Pfam" id="PF16861"/>
    </source>
</evidence>
<dbReference type="PANTHER" id="PTHR34847">
    <property type="entry name" value="NODULATION PROTEIN U"/>
    <property type="match status" value="1"/>
</dbReference>
<proteinExistence type="inferred from homology"/>
<dbReference type="Gene3D" id="3.30.420.40">
    <property type="match status" value="2"/>
</dbReference>
<gene>
    <name evidence="4" type="ORF">SAMN04487910_2506</name>
</gene>
<sequence length="583" mass="66076">MSYILGISAFYHDSAACLLKNGKIIAAAQEERFTRKKHDPSFPKKAIEFCLKEGGIDIEWIEVIVFYEKPFLKFDRIINSIQANTPFGFSFFRKSIKSWTKTKLWIPAIIKKELAFTGNVLFSEHHEAHAAGAFFSSPFSESAIVTIDGVGEKACTTIGVGNNNEVKIIKEQHYPHSFGLLYSAFTQYCGFKINSGEYKLMGLAPYGKPIYKELILKHFVTITDQAEIHLDLKYFSFDKGKTTINKAFCDVLGQLARKPSEEMTSFYCDVASSIQSVTEDFLVKLLRYTKKITKSDNVCLSGGVALNCKANGELLTKDIFKNIWVQPAAGDGGGAMGAAFVGWYHYLKNERTYIDNRLPEQAYLGIGYSNDAIEAVLKEHQIDYSLVNDKELCEEVSDQLKDKKIIGWFQGKMEFGPRALGNRSILASPLYSDMKKHVNMRIKKREGFRPFAPIVLEEKAKDWFLDSISSKYMLFTFRSDKKEKIPSCIHEDGTARVQTLSSEENPLLHQLISSFEDKTSCPVLINTSFNVRGEPIVASPLDALRCFFQTEMDILVLGNYIIYKERNRNVSETLSKQIQYELD</sequence>
<dbReference type="Pfam" id="PF16861">
    <property type="entry name" value="Carbam_trans_C"/>
    <property type="match status" value="1"/>
</dbReference>
<dbReference type="EMBL" id="FOAB01000004">
    <property type="protein sequence ID" value="SEL45537.1"/>
    <property type="molecule type" value="Genomic_DNA"/>
</dbReference>
<evidence type="ECO:0000313" key="5">
    <source>
        <dbReference type="Proteomes" id="UP000198521"/>
    </source>
</evidence>
<keyword evidence="4" id="KW-0808">Transferase</keyword>
<feature type="domain" description="Carbamoyltransferase C-terminal" evidence="3">
    <location>
        <begin position="398"/>
        <end position="564"/>
    </location>
</feature>
<dbReference type="InterPro" id="IPR038152">
    <property type="entry name" value="Carbam_trans_C_sf"/>
</dbReference>
<evidence type="ECO:0000256" key="1">
    <source>
        <dbReference type="ARBA" id="ARBA00006129"/>
    </source>
</evidence>
<dbReference type="Pfam" id="PF02543">
    <property type="entry name" value="Carbam_trans_N"/>
    <property type="match status" value="1"/>
</dbReference>
<dbReference type="InterPro" id="IPR003696">
    <property type="entry name" value="Carbtransf_dom"/>
</dbReference>
<dbReference type="CDD" id="cd24098">
    <property type="entry name" value="ASKHA_NBD_TobZ_N"/>
    <property type="match status" value="1"/>
</dbReference>
<name>A0A1H7QE09_AQUAM</name>
<dbReference type="Proteomes" id="UP000198521">
    <property type="component" value="Unassembled WGS sequence"/>
</dbReference>
<evidence type="ECO:0000313" key="4">
    <source>
        <dbReference type="EMBL" id="SEL45537.1"/>
    </source>
</evidence>
<dbReference type="PANTHER" id="PTHR34847:SF1">
    <property type="entry name" value="NODULATION PROTEIN U"/>
    <property type="match status" value="1"/>
</dbReference>
<dbReference type="Gene3D" id="3.90.870.20">
    <property type="entry name" value="Carbamoyltransferase, C-terminal domain"/>
    <property type="match status" value="1"/>
</dbReference>
<dbReference type="GO" id="GO:0016740">
    <property type="term" value="F:transferase activity"/>
    <property type="evidence" value="ECO:0007669"/>
    <property type="project" value="UniProtKB-KW"/>
</dbReference>
<feature type="domain" description="Carbamoyltransferase" evidence="2">
    <location>
        <begin position="4"/>
        <end position="339"/>
    </location>
</feature>
<keyword evidence="5" id="KW-1185">Reference proteome</keyword>
<reference evidence="4 5" key="1">
    <citation type="submission" date="2016-10" db="EMBL/GenBank/DDBJ databases">
        <authorList>
            <person name="de Groot N.N."/>
        </authorList>
    </citation>
    <scope>NUCLEOTIDE SEQUENCE [LARGE SCALE GENOMIC DNA]</scope>
    <source>
        <strain evidence="4 5">DSM 25232</strain>
    </source>
</reference>
<accession>A0A1H7QE09</accession>
<evidence type="ECO:0000259" key="2">
    <source>
        <dbReference type="Pfam" id="PF02543"/>
    </source>
</evidence>
<dbReference type="STRING" id="1038014.SAMN04487910_2506"/>
<dbReference type="InterPro" id="IPR043129">
    <property type="entry name" value="ATPase_NBD"/>
</dbReference>
<protein>
    <submittedName>
        <fullName evidence="4">Carbamoyltransferase</fullName>
    </submittedName>
</protein>
<dbReference type="InterPro" id="IPR051338">
    <property type="entry name" value="NodU/CmcH_Carbamoyltrnsfr"/>
</dbReference>
<organism evidence="4 5">
    <name type="scientific">Aquimarina amphilecti</name>
    <dbReference type="NCBI Taxonomy" id="1038014"/>
    <lineage>
        <taxon>Bacteria</taxon>
        <taxon>Pseudomonadati</taxon>
        <taxon>Bacteroidota</taxon>
        <taxon>Flavobacteriia</taxon>
        <taxon>Flavobacteriales</taxon>
        <taxon>Flavobacteriaceae</taxon>
        <taxon>Aquimarina</taxon>
    </lineage>
</organism>
<dbReference type="OrthoDB" id="9780777at2"/>